<keyword evidence="6 10" id="KW-0548">Nucleotidyltransferase</keyword>
<evidence type="ECO:0000313" key="13">
    <source>
        <dbReference type="Proteomes" id="UP000572212"/>
    </source>
</evidence>
<dbReference type="PANTHER" id="PTHR43532">
    <property type="entry name" value="GLUCOSE-1-PHOSPHATE THYMIDYLYLTRANSFERASE"/>
    <property type="match status" value="1"/>
</dbReference>
<dbReference type="InterPro" id="IPR005835">
    <property type="entry name" value="NTP_transferase_dom"/>
</dbReference>
<dbReference type="SUPFAM" id="SSF53448">
    <property type="entry name" value="Nucleotide-diphospho-sugar transferases"/>
    <property type="match status" value="1"/>
</dbReference>
<evidence type="ECO:0000313" key="12">
    <source>
        <dbReference type="EMBL" id="MBB6512860.1"/>
    </source>
</evidence>
<accession>A0A841RFK1</accession>
<comment type="cofactor">
    <cofactor evidence="1">
        <name>Mg(2+)</name>
        <dbReference type="ChEBI" id="CHEBI:18420"/>
    </cofactor>
</comment>
<keyword evidence="13" id="KW-1185">Reference proteome</keyword>
<dbReference type="RefSeq" id="WP_184246927.1">
    <property type="nucleotide sequence ID" value="NZ_BAAACU010000059.1"/>
</dbReference>
<organism evidence="12 13">
    <name type="scientific">Gracilibacillus halotolerans</name>
    <dbReference type="NCBI Taxonomy" id="74386"/>
    <lineage>
        <taxon>Bacteria</taxon>
        <taxon>Bacillati</taxon>
        <taxon>Bacillota</taxon>
        <taxon>Bacilli</taxon>
        <taxon>Bacillales</taxon>
        <taxon>Bacillaceae</taxon>
        <taxon>Gracilibacillus</taxon>
    </lineage>
</organism>
<proteinExistence type="inferred from homology"/>
<evidence type="ECO:0000256" key="3">
    <source>
        <dbReference type="ARBA" id="ARBA00012461"/>
    </source>
</evidence>
<dbReference type="Pfam" id="PF00483">
    <property type="entry name" value="NTP_transferase"/>
    <property type="match status" value="1"/>
</dbReference>
<reference evidence="12 13" key="1">
    <citation type="submission" date="2020-08" db="EMBL/GenBank/DDBJ databases">
        <title>Genomic Encyclopedia of Type Strains, Phase IV (KMG-IV): sequencing the most valuable type-strain genomes for metagenomic binning, comparative biology and taxonomic classification.</title>
        <authorList>
            <person name="Goeker M."/>
        </authorList>
    </citation>
    <scope>NUCLEOTIDE SEQUENCE [LARGE SCALE GENOMIC DNA]</scope>
    <source>
        <strain evidence="12 13">DSM 11805</strain>
    </source>
</reference>
<evidence type="ECO:0000256" key="4">
    <source>
        <dbReference type="ARBA" id="ARBA00017654"/>
    </source>
</evidence>
<dbReference type="PANTHER" id="PTHR43532:SF1">
    <property type="entry name" value="GLUCOSE-1-PHOSPHATE THYMIDYLYLTRANSFERASE 1"/>
    <property type="match status" value="1"/>
</dbReference>
<dbReference type="AlphaFoldDB" id="A0A841RFK1"/>
<evidence type="ECO:0000256" key="7">
    <source>
        <dbReference type="ARBA" id="ARBA00022723"/>
    </source>
</evidence>
<dbReference type="EMBL" id="JACHON010000005">
    <property type="protein sequence ID" value="MBB6512860.1"/>
    <property type="molecule type" value="Genomic_DNA"/>
</dbReference>
<name>A0A841RFK1_9BACI</name>
<evidence type="ECO:0000256" key="10">
    <source>
        <dbReference type="RuleBase" id="RU003706"/>
    </source>
</evidence>
<dbReference type="GO" id="GO:0046872">
    <property type="term" value="F:metal ion binding"/>
    <property type="evidence" value="ECO:0007669"/>
    <property type="project" value="UniProtKB-KW"/>
</dbReference>
<evidence type="ECO:0000259" key="11">
    <source>
        <dbReference type="Pfam" id="PF00483"/>
    </source>
</evidence>
<evidence type="ECO:0000256" key="8">
    <source>
        <dbReference type="ARBA" id="ARBA00022842"/>
    </source>
</evidence>
<dbReference type="Gene3D" id="3.90.550.10">
    <property type="entry name" value="Spore Coat Polysaccharide Biosynthesis Protein SpsA, Chain A"/>
    <property type="match status" value="1"/>
</dbReference>
<protein>
    <recommendedName>
        <fullName evidence="4 10">Glucose-1-phosphate thymidylyltransferase</fullName>
        <ecNumber evidence="3 10">2.7.7.24</ecNumber>
    </recommendedName>
</protein>
<dbReference type="EC" id="2.7.7.24" evidence="3 10"/>
<comment type="catalytic activity">
    <reaction evidence="9 10">
        <text>dTTP + alpha-D-glucose 1-phosphate + H(+) = dTDP-alpha-D-glucose + diphosphate</text>
        <dbReference type="Rhea" id="RHEA:15225"/>
        <dbReference type="ChEBI" id="CHEBI:15378"/>
        <dbReference type="ChEBI" id="CHEBI:33019"/>
        <dbReference type="ChEBI" id="CHEBI:37568"/>
        <dbReference type="ChEBI" id="CHEBI:57477"/>
        <dbReference type="ChEBI" id="CHEBI:58601"/>
        <dbReference type="EC" id="2.7.7.24"/>
    </reaction>
</comment>
<evidence type="ECO:0000256" key="5">
    <source>
        <dbReference type="ARBA" id="ARBA00022679"/>
    </source>
</evidence>
<dbReference type="InterPro" id="IPR005907">
    <property type="entry name" value="G1P_thy_trans_s"/>
</dbReference>
<evidence type="ECO:0000256" key="1">
    <source>
        <dbReference type="ARBA" id="ARBA00001946"/>
    </source>
</evidence>
<comment type="similarity">
    <text evidence="2 10">Belongs to the glucose-1-phosphate thymidylyltransferase family.</text>
</comment>
<comment type="function">
    <text evidence="10">Catalyzes the formation of dTDP-glucose, from dTTP and glucose 1-phosphate, as well as its pyrophosphorolysis.</text>
</comment>
<keyword evidence="5 10" id="KW-0808">Transferase</keyword>
<keyword evidence="8 10" id="KW-0460">Magnesium</keyword>
<dbReference type="GO" id="GO:0008879">
    <property type="term" value="F:glucose-1-phosphate thymidylyltransferase activity"/>
    <property type="evidence" value="ECO:0007669"/>
    <property type="project" value="UniProtKB-EC"/>
</dbReference>
<evidence type="ECO:0000256" key="9">
    <source>
        <dbReference type="ARBA" id="ARBA00049336"/>
    </source>
</evidence>
<keyword evidence="7 10" id="KW-0479">Metal-binding</keyword>
<evidence type="ECO:0000256" key="6">
    <source>
        <dbReference type="ARBA" id="ARBA00022695"/>
    </source>
</evidence>
<gene>
    <name evidence="12" type="ORF">GGQ92_001649</name>
</gene>
<dbReference type="Proteomes" id="UP000572212">
    <property type="component" value="Unassembled WGS sequence"/>
</dbReference>
<evidence type="ECO:0000256" key="2">
    <source>
        <dbReference type="ARBA" id="ARBA00010480"/>
    </source>
</evidence>
<dbReference type="FunFam" id="3.90.550.10:FF:000023">
    <property type="entry name" value="Glucose-1-phosphate thymidylyltransferase"/>
    <property type="match status" value="1"/>
</dbReference>
<sequence>MKGIILAGGSGTRLYPLTKSLSKQLLPIYDKPMIYYPLSVLMLAGIKEILIISTPKDTPRFEQLLGDGLELGISLQYKIQESPDGLAQAFIIGEDFIGDDNVALILGDNIFYGHNFTELLEKAVVRKSGATVFGYNVKDPERFGVVEFNQDGRAISIEEKPLEPKSTYAVTGLYFYDNRVVDIAKNITPSNRGELEITDVNKAYLELDELHVELLGRGFAWLDTGTHESLLEASTFIETVEKRQSLKVACLEEIAYRKGYIGKEELLKLAEPLKKNEYGQYLIRLAKQEAINNYIKNKEVLS</sequence>
<dbReference type="CDD" id="cd02538">
    <property type="entry name" value="G1P_TT_short"/>
    <property type="match status" value="1"/>
</dbReference>
<dbReference type="NCBIfam" id="TIGR01207">
    <property type="entry name" value="rmlA"/>
    <property type="match status" value="1"/>
</dbReference>
<feature type="domain" description="Nucleotidyl transferase" evidence="11">
    <location>
        <begin position="2"/>
        <end position="238"/>
    </location>
</feature>
<comment type="caution">
    <text evidence="12">The sequence shown here is derived from an EMBL/GenBank/DDBJ whole genome shotgun (WGS) entry which is preliminary data.</text>
</comment>
<dbReference type="InterPro" id="IPR029044">
    <property type="entry name" value="Nucleotide-diphossugar_trans"/>
</dbReference>